<evidence type="ECO:0000256" key="1">
    <source>
        <dbReference type="ARBA" id="ARBA00004567"/>
    </source>
</evidence>
<dbReference type="OrthoDB" id="102511at2759"/>
<accession>A0A8H7ZG17</accession>
<evidence type="ECO:0000256" key="8">
    <source>
        <dbReference type="ARBA" id="ARBA00038387"/>
    </source>
</evidence>
<feature type="domain" description="Nucleoporin Nup188 N-terminal subdomain III" evidence="13">
    <location>
        <begin position="557"/>
        <end position="968"/>
    </location>
</feature>
<keyword evidence="3" id="KW-0509">mRNA transport</keyword>
<dbReference type="InterPro" id="IPR044840">
    <property type="entry name" value="Nup188"/>
</dbReference>
<feature type="compositionally biased region" description="Acidic residues" evidence="10">
    <location>
        <begin position="1600"/>
        <end position="1611"/>
    </location>
</feature>
<evidence type="ECO:0000259" key="11">
    <source>
        <dbReference type="Pfam" id="PF10487"/>
    </source>
</evidence>
<proteinExistence type="inferred from homology"/>
<dbReference type="GO" id="GO:0006405">
    <property type="term" value="P:RNA export from nucleus"/>
    <property type="evidence" value="ECO:0007669"/>
    <property type="project" value="TreeGrafter"/>
</dbReference>
<keyword evidence="4" id="KW-0653">Protein transport</keyword>
<keyword evidence="6" id="KW-0906">Nuclear pore complex</keyword>
<feature type="region of interest" description="Disordered" evidence="10">
    <location>
        <begin position="1572"/>
        <end position="1611"/>
    </location>
</feature>
<evidence type="ECO:0000256" key="10">
    <source>
        <dbReference type="SAM" id="MobiDB-lite"/>
    </source>
</evidence>
<dbReference type="GO" id="GO:0044611">
    <property type="term" value="C:nuclear pore inner ring"/>
    <property type="evidence" value="ECO:0007669"/>
    <property type="project" value="TreeGrafter"/>
</dbReference>
<name>A0A8H7ZG17_9ASCO</name>
<dbReference type="Pfam" id="PF18378">
    <property type="entry name" value="Nup188_C"/>
    <property type="match status" value="1"/>
</dbReference>
<dbReference type="Gene3D" id="1.25.10.70">
    <property type="match status" value="1"/>
</dbReference>
<dbReference type="PANTHER" id="PTHR31431">
    <property type="entry name" value="NUCLEOPORIN NUP188 HOMOLOG"/>
    <property type="match status" value="1"/>
</dbReference>
<sequence>MPSTTMSVTGLGSNSFPLKPIQPTQYWTLENVLALINDCQDPYISEALDEYLLLLKDVILTPSPYTADKSTTAKIDTKEISVRGILYTGITQQNIKDAELIQKYLDLDFKEILRTIDQVCKKVPPKTALKLNFKSKLNDDRVAQLDNERIELYISNILRERRTVLKIAREALSNKTNPSTSSVIRNIGKELFLSKDYIEKLIKSVQETLNSIVNESYKTGLSKSIDGTIFNELVLFCIDSCRVLIEVSAQNPLITKDLVKQWFELMQQTNFSIALGPHLQYPESFELIQALFTVISIEFLDLDSAYDSNDDDIGSYVSDLDVFSFVNDVITSDYNNNAVLIYCWSIILLRKSYFYQEYPTSSAAKSFESKFSVSELDGLVNQCNNKSLSLNVFAALKDLNERVKFDKLYSTVLSSVITASIPLLELTPEITGTITNIIRSCPNNVVEKFFNNEATIEALIIARAKFPLLLSPYIKLASVNGDFALHEFNDLKSYIEVYNRDHFDKLYQIDDQNPELVKLTDGVSLFPPFESNKKLAMALTSGTRAKILPAANPDQVLVTFLHEYNGWAFIGRVLYNISKGVVSIDETKEELILDIFNLMTSVSTDCGEDEVKLMMESMSAYTDDSDIVGIILRIFDQSLHTRNIAISSTVLKLLSQLLPIIANRIWAYLSKSLLFTRDGKEGLASTIFGAVEMVNGDFRFSLALVQFANALTRDCISHEAILEKSREDIIYQFTSHSVFLFENFSRCHFAHVYDRFHLGSSLLDLFTAILTSTYGIEKESVPERKLTRVFSKGSRYLLNCFLTTDASSARTILPILNVVESVTFHTDLFELTDVSGVWFNRWISRAFSFAELVITLRHSLKMAPSALEKTLFEKAANLVTIFATTESYKLISIKLLSSVIGAAWENEPTPSLLSHLGHFEAQVLKSSIVSCLKNTLDDYDLKIALSEFICAVMSSRQEGLIVLFNTGKNAFPISKEPNDSSADSNESVVQILKKSVREMKYYPNFVNVHLIDAIALSCNSWTTAKETKFDEEFVSILIERVKVQVTDAPKSLDEFISRCYELVLVARIADILALYLFTTKNEKCRDQIVEFLNSTSFIDAAKQKFEIKHYQHSLHGELEASFKNSFPKLELANFTTSMNKPNTIGFNSIYNLEFMDHLFQHHGSWNNIREQVIASSVNSQYLMAQFTAAKSFGTLLTSFCRRYQGPLNVELLELVDFLLKIDIVENIPSEQFRQIYFDRIELAFYIMYSFFNGKQATYHGKSLLIFEIVKSTSTLLSSTSLNFITDLVASKGNYRPLLRIVYCALKMIEVHSESKSIVGHLSLFQDLFDAIIINGVKSLSVELQKDVFLLKRSNNNNNEHDLPRYKLGEKFDDLQLILSILKVFIAFKPNEPLLTQGITTSVKNADMIKTLLNVYTISYSIDIGDQFAFAQMSLSYLMELMAIDTVAHSIVSSGLYVTLLESPISRPIRAGGLSVQNDAKHYRLWIDGILPIVIASISKLGPSIVPEIVVALQLFAKQIKHCILSWGQDSSSLKISSGAIYETNQILVIYNLLKAMNVGDYLNSTMPEYTSSMERQKGINEGKEGNHGRGHDKDEAGNDNVDDDVVDDDDDDSTIVDMRILPGLDSESNRDDFIDCIDNLLKHPKFLTSRIIASTPEEKLIIDRGDERYDEFVKRVFEDIREMKNMLS</sequence>
<feature type="compositionally biased region" description="Basic and acidic residues" evidence="10">
    <location>
        <begin position="1574"/>
        <end position="1596"/>
    </location>
</feature>
<dbReference type="RefSeq" id="XP_067550251.1">
    <property type="nucleotide sequence ID" value="XM_067691084.1"/>
</dbReference>
<comment type="subcellular location">
    <subcellularLocation>
        <location evidence="1">Nucleus</location>
        <location evidence="1">Nuclear pore complex</location>
    </subcellularLocation>
</comment>
<evidence type="ECO:0000256" key="4">
    <source>
        <dbReference type="ARBA" id="ARBA00022927"/>
    </source>
</evidence>
<dbReference type="InterPro" id="IPR048883">
    <property type="entry name" value="Nup188_N-subdom_III"/>
</dbReference>
<organism evidence="14 15">
    <name type="scientific">Candida metapsilosis</name>
    <dbReference type="NCBI Taxonomy" id="273372"/>
    <lineage>
        <taxon>Eukaryota</taxon>
        <taxon>Fungi</taxon>
        <taxon>Dikarya</taxon>
        <taxon>Ascomycota</taxon>
        <taxon>Saccharomycotina</taxon>
        <taxon>Pichiomycetes</taxon>
        <taxon>Debaryomycetaceae</taxon>
        <taxon>Candida/Lodderomyces clade</taxon>
        <taxon>Candida</taxon>
    </lineage>
</organism>
<dbReference type="GO" id="GO:0051028">
    <property type="term" value="P:mRNA transport"/>
    <property type="evidence" value="ECO:0007669"/>
    <property type="project" value="UniProtKB-KW"/>
</dbReference>
<dbReference type="GO" id="GO:0017056">
    <property type="term" value="F:structural constituent of nuclear pore"/>
    <property type="evidence" value="ECO:0007669"/>
    <property type="project" value="InterPro"/>
</dbReference>
<evidence type="ECO:0000313" key="14">
    <source>
        <dbReference type="EMBL" id="KAG5421135.1"/>
    </source>
</evidence>
<keyword evidence="7" id="KW-0539">Nucleus</keyword>
<dbReference type="GO" id="GO:0006606">
    <property type="term" value="P:protein import into nucleus"/>
    <property type="evidence" value="ECO:0007669"/>
    <property type="project" value="TreeGrafter"/>
</dbReference>
<evidence type="ECO:0000256" key="2">
    <source>
        <dbReference type="ARBA" id="ARBA00022448"/>
    </source>
</evidence>
<evidence type="ECO:0000256" key="7">
    <source>
        <dbReference type="ARBA" id="ARBA00023242"/>
    </source>
</evidence>
<evidence type="ECO:0000256" key="9">
    <source>
        <dbReference type="ARBA" id="ARBA00040174"/>
    </source>
</evidence>
<dbReference type="InterPro" id="IPR041634">
    <property type="entry name" value="Nup188_C"/>
</dbReference>
<keyword evidence="2" id="KW-0813">Transport</keyword>
<dbReference type="Pfam" id="PF21093">
    <property type="entry name" value="Nup188_N-subdom_III"/>
    <property type="match status" value="1"/>
</dbReference>
<evidence type="ECO:0000256" key="5">
    <source>
        <dbReference type="ARBA" id="ARBA00023010"/>
    </source>
</evidence>
<protein>
    <recommendedName>
        <fullName evidence="9">Nucleoporin NUP188</fullName>
    </recommendedName>
</protein>
<feature type="domain" description="Nuclear pore protein Nup188 C-terminal" evidence="12">
    <location>
        <begin position="1292"/>
        <end position="1529"/>
    </location>
</feature>
<comment type="caution">
    <text evidence="14">The sequence shown here is derived from an EMBL/GenBank/DDBJ whole genome shotgun (WGS) entry which is preliminary data.</text>
</comment>
<evidence type="ECO:0000256" key="3">
    <source>
        <dbReference type="ARBA" id="ARBA00022816"/>
    </source>
</evidence>
<gene>
    <name evidence="14" type="ORF">I9W82_000225</name>
</gene>
<keyword evidence="15" id="KW-1185">Reference proteome</keyword>
<dbReference type="GeneID" id="93648854"/>
<evidence type="ECO:0000259" key="12">
    <source>
        <dbReference type="Pfam" id="PF18378"/>
    </source>
</evidence>
<dbReference type="PANTHER" id="PTHR31431:SF1">
    <property type="entry name" value="NUCLEOPORIN NUP188"/>
    <property type="match status" value="1"/>
</dbReference>
<comment type="similarity">
    <text evidence="8">Belongs to the Nup188 family.</text>
</comment>
<feature type="domain" description="Nucleoporin Nup188 N-terminal" evidence="11">
    <location>
        <begin position="47"/>
        <end position="507"/>
    </location>
</feature>
<dbReference type="InterPro" id="IPR018864">
    <property type="entry name" value="Nucleoporin_Nup188_N"/>
</dbReference>
<evidence type="ECO:0000256" key="6">
    <source>
        <dbReference type="ARBA" id="ARBA00023132"/>
    </source>
</evidence>
<keyword evidence="5" id="KW-0811">Translocation</keyword>
<dbReference type="Proteomes" id="UP000669133">
    <property type="component" value="Unassembled WGS sequence"/>
</dbReference>
<dbReference type="Pfam" id="PF10487">
    <property type="entry name" value="Nup188_N"/>
    <property type="match status" value="1"/>
</dbReference>
<evidence type="ECO:0000259" key="13">
    <source>
        <dbReference type="Pfam" id="PF21093"/>
    </source>
</evidence>
<reference evidence="14 15" key="1">
    <citation type="submission" date="2020-12" db="EMBL/GenBank/DDBJ databases">
        <title>Effect of drift, selection, and recombination on the evolution of hybrid genomes in Candida yeast pathogens.</title>
        <authorList>
            <person name="Mixao V."/>
            <person name="Ksiezopolska E."/>
            <person name="Saus E."/>
            <person name="Boekhout T."/>
            <person name="Gacser A."/>
            <person name="Gabaldon T."/>
        </authorList>
    </citation>
    <scope>NUCLEOTIDE SEQUENCE [LARGE SCALE GENOMIC DNA]</scope>
    <source>
        <strain evidence="14 15">BP57</strain>
    </source>
</reference>
<evidence type="ECO:0000313" key="15">
    <source>
        <dbReference type="Proteomes" id="UP000669133"/>
    </source>
</evidence>
<dbReference type="EMBL" id="JAEOAQ010000001">
    <property type="protein sequence ID" value="KAG5421135.1"/>
    <property type="molecule type" value="Genomic_DNA"/>
</dbReference>